<reference evidence="3" key="1">
    <citation type="journal article" date="2014" name="Front. Microbiol.">
        <title>High frequency of phylogenetically diverse reductive dehalogenase-homologous genes in deep subseafloor sedimentary metagenomes.</title>
        <authorList>
            <person name="Kawai M."/>
            <person name="Futagami T."/>
            <person name="Toyoda A."/>
            <person name="Takaki Y."/>
            <person name="Nishi S."/>
            <person name="Hori S."/>
            <person name="Arai W."/>
            <person name="Tsubouchi T."/>
            <person name="Morono Y."/>
            <person name="Uchiyama I."/>
            <person name="Ito T."/>
            <person name="Fujiyama A."/>
            <person name="Inagaki F."/>
            <person name="Takami H."/>
        </authorList>
    </citation>
    <scope>NUCLEOTIDE SEQUENCE</scope>
    <source>
        <strain evidence="3">Expedition CK06-06</strain>
    </source>
</reference>
<evidence type="ECO:0000259" key="2">
    <source>
        <dbReference type="SMART" id="SM00834"/>
    </source>
</evidence>
<name>X0T1J2_9ZZZZ</name>
<proteinExistence type="predicted"/>
<evidence type="ECO:0000313" key="3">
    <source>
        <dbReference type="EMBL" id="GAF82022.1"/>
    </source>
</evidence>
<comment type="caution">
    <text evidence="3">The sequence shown here is derived from an EMBL/GenBank/DDBJ whole genome shotgun (WGS) entry which is preliminary data.</text>
</comment>
<evidence type="ECO:0000256" key="1">
    <source>
        <dbReference type="SAM" id="MobiDB-lite"/>
    </source>
</evidence>
<accession>X0T1J2</accession>
<dbReference type="EMBL" id="BARS01003382">
    <property type="protein sequence ID" value="GAF82022.1"/>
    <property type="molecule type" value="Genomic_DNA"/>
</dbReference>
<dbReference type="SMART" id="SM00834">
    <property type="entry name" value="CxxC_CXXC_SSSS"/>
    <property type="match status" value="1"/>
</dbReference>
<dbReference type="Pfam" id="PF09723">
    <property type="entry name" value="Zn_ribbon_8"/>
    <property type="match status" value="1"/>
</dbReference>
<protein>
    <recommendedName>
        <fullName evidence="2">Putative regulatory protein FmdB zinc ribbon domain-containing protein</fullName>
    </recommendedName>
</protein>
<feature type="region of interest" description="Disordered" evidence="1">
    <location>
        <begin position="102"/>
        <end position="124"/>
    </location>
</feature>
<dbReference type="InterPro" id="IPR013429">
    <property type="entry name" value="Regulatory_FmdB_Zinc_ribbon"/>
</dbReference>
<feature type="domain" description="Putative regulatory protein FmdB zinc ribbon" evidence="2">
    <location>
        <begin position="1"/>
        <end position="43"/>
    </location>
</feature>
<gene>
    <name evidence="3" type="ORF">S01H1_06560</name>
</gene>
<sequence>MPIYEFICHDCREKTSILLRSISEPVSATCRFCGSTNLSRTVSSFAYHKSLQTVWEESGEPSAHLSDDYYKDPRNIGRWAEKKFKEMGEEMPSQLKEEIQAAREGVMPGPLKDLQNASPTASYS</sequence>
<dbReference type="AlphaFoldDB" id="X0T1J2"/>
<feature type="compositionally biased region" description="Polar residues" evidence="1">
    <location>
        <begin position="115"/>
        <end position="124"/>
    </location>
</feature>
<dbReference type="NCBIfam" id="TIGR02605">
    <property type="entry name" value="CxxC_CxxC_SSSS"/>
    <property type="match status" value="1"/>
</dbReference>
<organism evidence="3">
    <name type="scientific">marine sediment metagenome</name>
    <dbReference type="NCBI Taxonomy" id="412755"/>
    <lineage>
        <taxon>unclassified sequences</taxon>
        <taxon>metagenomes</taxon>
        <taxon>ecological metagenomes</taxon>
    </lineage>
</organism>